<dbReference type="KEGG" id="apln:108735470"/>
<dbReference type="CDD" id="cd07032">
    <property type="entry name" value="RNAP_I_II_AC40"/>
    <property type="match status" value="1"/>
</dbReference>
<dbReference type="InterPro" id="IPR022842">
    <property type="entry name" value="RNAP_Rpo3/Rpb3/RPAC1"/>
</dbReference>
<dbReference type="InterPro" id="IPR050518">
    <property type="entry name" value="Rpo3/RPB3_RNA_Pol_subunit"/>
</dbReference>
<dbReference type="OrthoDB" id="270173at2759"/>
<dbReference type="PROSITE" id="PS00446">
    <property type="entry name" value="RNA_POL_D_30KD"/>
    <property type="match status" value="1"/>
</dbReference>
<comment type="similarity">
    <text evidence="6">Belongs to the archaeal Rpo3/eukaryotic RPB3 RNA polymerase subunit family.</text>
</comment>
<dbReference type="NCBIfam" id="NF001988">
    <property type="entry name" value="PRK00783.1"/>
    <property type="match status" value="1"/>
</dbReference>
<dbReference type="CTD" id="9533"/>
<comment type="subcellular location">
    <subcellularLocation>
        <location evidence="1">Nucleus</location>
    </subcellularLocation>
</comment>
<proteinExistence type="inferred from homology"/>
<dbReference type="FunCoup" id="A0A1W4WR19">
    <property type="interactions" value="960"/>
</dbReference>
<dbReference type="GO" id="GO:0046983">
    <property type="term" value="F:protein dimerization activity"/>
    <property type="evidence" value="ECO:0007669"/>
    <property type="project" value="InterPro"/>
</dbReference>
<evidence type="ECO:0000256" key="4">
    <source>
        <dbReference type="ARBA" id="ARBA00023163"/>
    </source>
</evidence>
<keyword evidence="4" id="KW-0804">Transcription</keyword>
<dbReference type="PANTHER" id="PTHR11800">
    <property type="entry name" value="DNA-DIRECTED RNA POLYMERASE"/>
    <property type="match status" value="1"/>
</dbReference>
<dbReference type="GO" id="GO:0005666">
    <property type="term" value="C:RNA polymerase III complex"/>
    <property type="evidence" value="ECO:0007669"/>
    <property type="project" value="TreeGrafter"/>
</dbReference>
<dbReference type="InterPro" id="IPR033901">
    <property type="entry name" value="RNAPI/III_AC40"/>
</dbReference>
<evidence type="ECO:0000313" key="8">
    <source>
        <dbReference type="Proteomes" id="UP000192223"/>
    </source>
</evidence>
<dbReference type="FunFam" id="2.170.120.12:FF:000003">
    <property type="entry name" value="Dna-directed rna polymerases i and iii subunit"/>
    <property type="match status" value="1"/>
</dbReference>
<dbReference type="SUPFAM" id="SSF55257">
    <property type="entry name" value="RBP11-like subunits of RNA polymerase"/>
    <property type="match status" value="1"/>
</dbReference>
<dbReference type="GO" id="GO:0003899">
    <property type="term" value="F:DNA-directed RNA polymerase activity"/>
    <property type="evidence" value="ECO:0007669"/>
    <property type="project" value="InterPro"/>
</dbReference>
<evidence type="ECO:0000313" key="9">
    <source>
        <dbReference type="RefSeq" id="XP_018322932.1"/>
    </source>
</evidence>
<evidence type="ECO:0000256" key="1">
    <source>
        <dbReference type="ARBA" id="ARBA00004123"/>
    </source>
</evidence>
<dbReference type="InterPro" id="IPR036643">
    <property type="entry name" value="RNApol_insert_sf"/>
</dbReference>
<organism evidence="8 9">
    <name type="scientific">Agrilus planipennis</name>
    <name type="common">Emerald ash borer</name>
    <name type="synonym">Agrilus marcopoli</name>
    <dbReference type="NCBI Taxonomy" id="224129"/>
    <lineage>
        <taxon>Eukaryota</taxon>
        <taxon>Metazoa</taxon>
        <taxon>Ecdysozoa</taxon>
        <taxon>Arthropoda</taxon>
        <taxon>Hexapoda</taxon>
        <taxon>Insecta</taxon>
        <taxon>Pterygota</taxon>
        <taxon>Neoptera</taxon>
        <taxon>Endopterygota</taxon>
        <taxon>Coleoptera</taxon>
        <taxon>Polyphaga</taxon>
        <taxon>Elateriformia</taxon>
        <taxon>Buprestoidea</taxon>
        <taxon>Buprestidae</taxon>
        <taxon>Agrilinae</taxon>
        <taxon>Agrilus</taxon>
    </lineage>
</organism>
<keyword evidence="5" id="KW-0539">Nucleus</keyword>
<dbReference type="GO" id="GO:0003677">
    <property type="term" value="F:DNA binding"/>
    <property type="evidence" value="ECO:0007669"/>
    <property type="project" value="InterPro"/>
</dbReference>
<dbReference type="SUPFAM" id="SSF56553">
    <property type="entry name" value="Insert subdomain of RNA polymerase alpha subunit"/>
    <property type="match status" value="1"/>
</dbReference>
<dbReference type="Proteomes" id="UP000192223">
    <property type="component" value="Unplaced"/>
</dbReference>
<keyword evidence="8" id="KW-1185">Reference proteome</keyword>
<dbReference type="STRING" id="224129.A0A1W4WR19"/>
<accession>A0A1W4WR19</accession>
<evidence type="ECO:0000256" key="3">
    <source>
        <dbReference type="ARBA" id="ARBA00022478"/>
    </source>
</evidence>
<dbReference type="Pfam" id="PF01193">
    <property type="entry name" value="RNA_pol_L"/>
    <property type="match status" value="1"/>
</dbReference>
<dbReference type="InParanoid" id="A0A1W4WR19"/>
<evidence type="ECO:0000256" key="5">
    <source>
        <dbReference type="ARBA" id="ARBA00023242"/>
    </source>
</evidence>
<dbReference type="SMART" id="SM00662">
    <property type="entry name" value="RPOLD"/>
    <property type="match status" value="1"/>
</dbReference>
<dbReference type="RefSeq" id="XP_018322932.1">
    <property type="nucleotide sequence ID" value="XM_018467430.1"/>
</dbReference>
<dbReference type="GO" id="GO:0005736">
    <property type="term" value="C:RNA polymerase I complex"/>
    <property type="evidence" value="ECO:0007669"/>
    <property type="project" value="TreeGrafter"/>
</dbReference>
<gene>
    <name evidence="9" type="primary">LOC108735470</name>
</gene>
<evidence type="ECO:0000256" key="2">
    <source>
        <dbReference type="ARBA" id="ARBA00022083"/>
    </source>
</evidence>
<dbReference type="HAMAP" id="MF_00320">
    <property type="entry name" value="RNApol_arch_Rpo3"/>
    <property type="match status" value="1"/>
</dbReference>
<protein>
    <recommendedName>
        <fullName evidence="2">DNA-directed RNA polymerases I and III subunit RPAC1</fullName>
    </recommendedName>
</protein>
<evidence type="ECO:0000259" key="7">
    <source>
        <dbReference type="SMART" id="SM00662"/>
    </source>
</evidence>
<dbReference type="InterPro" id="IPR036603">
    <property type="entry name" value="RBP11-like"/>
</dbReference>
<keyword evidence="3 9" id="KW-0240">DNA-directed RNA polymerase</keyword>
<sequence length="336" mass="38815">MDVNDEKPRIILEEYKVTQNLPSETTVLDETFDIRKFKKKFRIVIVRYEKYEMEFDFIGVHPFLANTFRRLMLSEVPSMAVEKVFIYNNTSIIQDEILSHRLGLVPLKANPRLFEYRSEEAKEGSEQDTLEFELKVKCTWNKEGNKESARADDIYKNNNVYSKHFTWLPIKNQAEMFKAEEVGPIHDDILLAKMRPGHELDLKLLAVKGIGKDHAKFSPVATAFYRLLPDIKIIREVEGEAAERLQKCFSPGVISLRHSKDGRKVAVVNNSRYDTSSRNVYRYEDLKDAVIMSKIQDHIIFTIESVGAMTADVIFTEAVKILKNKCLSLLDELSQS</sequence>
<dbReference type="Pfam" id="PF01000">
    <property type="entry name" value="RNA_pol_A_bac"/>
    <property type="match status" value="1"/>
</dbReference>
<dbReference type="GeneID" id="108735470"/>
<dbReference type="GO" id="GO:0006351">
    <property type="term" value="P:DNA-templated transcription"/>
    <property type="evidence" value="ECO:0007669"/>
    <property type="project" value="InterPro"/>
</dbReference>
<feature type="domain" description="DNA-directed RNA polymerase RpoA/D/Rpb3-type" evidence="7">
    <location>
        <begin position="52"/>
        <end position="332"/>
    </location>
</feature>
<dbReference type="Gene3D" id="3.30.1360.10">
    <property type="entry name" value="RNA polymerase, RBP11-like subunit"/>
    <property type="match status" value="1"/>
</dbReference>
<dbReference type="PANTHER" id="PTHR11800:SF13">
    <property type="entry name" value="DNA-DIRECTED RNA POLYMERASES I AND III SUBUNIT RPAC1"/>
    <property type="match status" value="1"/>
</dbReference>
<name>A0A1W4WR19_AGRPL</name>
<evidence type="ECO:0000256" key="6">
    <source>
        <dbReference type="ARBA" id="ARBA00025804"/>
    </source>
</evidence>
<dbReference type="InterPro" id="IPR011263">
    <property type="entry name" value="DNA-dir_RNA_pol_RpoA/D/Rpb3"/>
</dbReference>
<dbReference type="InterPro" id="IPR001514">
    <property type="entry name" value="DNA-dir_RNA_pol_30-40kDasu_CS"/>
</dbReference>
<dbReference type="AlphaFoldDB" id="A0A1W4WR19"/>
<reference evidence="9" key="1">
    <citation type="submission" date="2025-08" db="UniProtKB">
        <authorList>
            <consortium name="RefSeq"/>
        </authorList>
    </citation>
    <scope>IDENTIFICATION</scope>
    <source>
        <tissue evidence="9">Entire body</tissue>
    </source>
</reference>
<dbReference type="Gene3D" id="2.170.120.12">
    <property type="entry name" value="DNA-directed RNA polymerase, insert domain"/>
    <property type="match status" value="1"/>
</dbReference>
<dbReference type="InterPro" id="IPR011262">
    <property type="entry name" value="DNA-dir_RNA_pol_insert"/>
</dbReference>